<evidence type="ECO:0000256" key="4">
    <source>
        <dbReference type="ARBA" id="ARBA00022777"/>
    </source>
</evidence>
<gene>
    <name evidence="7" type="ORF">RJ640_000783</name>
</gene>
<dbReference type="InterPro" id="IPR000719">
    <property type="entry name" value="Prot_kinase_dom"/>
</dbReference>
<dbReference type="AlphaFoldDB" id="A0AA88RYJ1"/>
<dbReference type="InterPro" id="IPR001245">
    <property type="entry name" value="Ser-Thr/Tyr_kinase_cat_dom"/>
</dbReference>
<dbReference type="GO" id="GO:0004714">
    <property type="term" value="F:transmembrane receptor protein tyrosine kinase activity"/>
    <property type="evidence" value="ECO:0007669"/>
    <property type="project" value="InterPro"/>
</dbReference>
<evidence type="ECO:0000256" key="2">
    <source>
        <dbReference type="ARBA" id="ARBA00022679"/>
    </source>
</evidence>
<dbReference type="GO" id="GO:0005886">
    <property type="term" value="C:plasma membrane"/>
    <property type="evidence" value="ECO:0007669"/>
    <property type="project" value="TreeGrafter"/>
</dbReference>
<dbReference type="GO" id="GO:0009506">
    <property type="term" value="C:plasmodesma"/>
    <property type="evidence" value="ECO:0007669"/>
    <property type="project" value="TreeGrafter"/>
</dbReference>
<comment type="caution">
    <text evidence="7">The sequence shown here is derived from an EMBL/GenBank/DDBJ whole genome shotgun (WGS) entry which is preliminary data.</text>
</comment>
<evidence type="ECO:0000256" key="3">
    <source>
        <dbReference type="ARBA" id="ARBA00022741"/>
    </source>
</evidence>
<name>A0AA88RYJ1_9ASTE</name>
<evidence type="ECO:0000256" key="1">
    <source>
        <dbReference type="ARBA" id="ARBA00022527"/>
    </source>
</evidence>
<keyword evidence="5" id="KW-0067">ATP-binding</keyword>
<dbReference type="Proteomes" id="UP001187471">
    <property type="component" value="Unassembled WGS sequence"/>
</dbReference>
<dbReference type="InterPro" id="IPR045272">
    <property type="entry name" value="ANXUR1/2-like"/>
</dbReference>
<keyword evidence="4" id="KW-0418">Kinase</keyword>
<dbReference type="Gene3D" id="1.10.510.10">
    <property type="entry name" value="Transferase(Phosphotransferase) domain 1"/>
    <property type="match status" value="1"/>
</dbReference>
<dbReference type="GO" id="GO:0004674">
    <property type="term" value="F:protein serine/threonine kinase activity"/>
    <property type="evidence" value="ECO:0007669"/>
    <property type="project" value="UniProtKB-KW"/>
</dbReference>
<dbReference type="SUPFAM" id="SSF56112">
    <property type="entry name" value="Protein kinase-like (PK-like)"/>
    <property type="match status" value="1"/>
</dbReference>
<keyword evidence="8" id="KW-1185">Reference proteome</keyword>
<dbReference type="EMBL" id="JAVXUO010000867">
    <property type="protein sequence ID" value="KAK2988466.1"/>
    <property type="molecule type" value="Genomic_DNA"/>
</dbReference>
<dbReference type="InterPro" id="IPR020635">
    <property type="entry name" value="Tyr_kinase_cat_dom"/>
</dbReference>
<sequence>GGFGKVCKGFMVVDGKSVEVAIKRLNPRSRQGAREFRTEIEMLSRFRHRYLVSLIGFCDEPDEMILVYEYMPLGTLADHLHKSGKNFSVPLPWSRRLWICICAARGLDYLHTGTSVQLDRAIH</sequence>
<dbReference type="PANTHER" id="PTHR27003">
    <property type="entry name" value="OS07G0166700 PROTEIN"/>
    <property type="match status" value="1"/>
</dbReference>
<organism evidence="7 8">
    <name type="scientific">Escallonia rubra</name>
    <dbReference type="NCBI Taxonomy" id="112253"/>
    <lineage>
        <taxon>Eukaryota</taxon>
        <taxon>Viridiplantae</taxon>
        <taxon>Streptophyta</taxon>
        <taxon>Embryophyta</taxon>
        <taxon>Tracheophyta</taxon>
        <taxon>Spermatophyta</taxon>
        <taxon>Magnoliopsida</taxon>
        <taxon>eudicotyledons</taxon>
        <taxon>Gunneridae</taxon>
        <taxon>Pentapetalae</taxon>
        <taxon>asterids</taxon>
        <taxon>campanulids</taxon>
        <taxon>Escalloniales</taxon>
        <taxon>Escalloniaceae</taxon>
        <taxon>Escallonia</taxon>
    </lineage>
</organism>
<keyword evidence="1" id="KW-0723">Serine/threonine-protein kinase</keyword>
<dbReference type="PROSITE" id="PS50011">
    <property type="entry name" value="PROTEIN_KINASE_DOM"/>
    <property type="match status" value="1"/>
</dbReference>
<evidence type="ECO:0000313" key="7">
    <source>
        <dbReference type="EMBL" id="KAK2988466.1"/>
    </source>
</evidence>
<dbReference type="FunFam" id="3.30.200.20:FF:000039">
    <property type="entry name" value="receptor-like protein kinase FERONIA"/>
    <property type="match status" value="1"/>
</dbReference>
<feature type="domain" description="Protein kinase" evidence="6">
    <location>
        <begin position="1"/>
        <end position="123"/>
    </location>
</feature>
<proteinExistence type="predicted"/>
<dbReference type="InterPro" id="IPR011009">
    <property type="entry name" value="Kinase-like_dom_sf"/>
</dbReference>
<dbReference type="Pfam" id="PF07714">
    <property type="entry name" value="PK_Tyr_Ser-Thr"/>
    <property type="match status" value="1"/>
</dbReference>
<evidence type="ECO:0000313" key="8">
    <source>
        <dbReference type="Proteomes" id="UP001187471"/>
    </source>
</evidence>
<accession>A0AA88RYJ1</accession>
<feature type="non-terminal residue" evidence="7">
    <location>
        <position position="1"/>
    </location>
</feature>
<evidence type="ECO:0000259" key="6">
    <source>
        <dbReference type="PROSITE" id="PS50011"/>
    </source>
</evidence>
<evidence type="ECO:0000256" key="5">
    <source>
        <dbReference type="ARBA" id="ARBA00022840"/>
    </source>
</evidence>
<keyword evidence="2" id="KW-0808">Transferase</keyword>
<dbReference type="PANTHER" id="PTHR27003:SF467">
    <property type="entry name" value="PROTEIN KINASE DOMAIN-CONTAINING PROTEIN"/>
    <property type="match status" value="1"/>
</dbReference>
<reference evidence="7" key="1">
    <citation type="submission" date="2022-12" db="EMBL/GenBank/DDBJ databases">
        <title>Draft genome assemblies for two species of Escallonia (Escalloniales).</title>
        <authorList>
            <person name="Chanderbali A."/>
            <person name="Dervinis C."/>
            <person name="Anghel I."/>
            <person name="Soltis D."/>
            <person name="Soltis P."/>
            <person name="Zapata F."/>
        </authorList>
    </citation>
    <scope>NUCLEOTIDE SEQUENCE</scope>
    <source>
        <strain evidence="7">UCBG92.1500</strain>
        <tissue evidence="7">Leaf</tissue>
    </source>
</reference>
<protein>
    <recommendedName>
        <fullName evidence="6">Protein kinase domain-containing protein</fullName>
    </recommendedName>
</protein>
<dbReference type="GO" id="GO:0005524">
    <property type="term" value="F:ATP binding"/>
    <property type="evidence" value="ECO:0007669"/>
    <property type="project" value="UniProtKB-KW"/>
</dbReference>
<keyword evidence="3" id="KW-0547">Nucleotide-binding</keyword>
<dbReference type="SMART" id="SM00219">
    <property type="entry name" value="TyrKc"/>
    <property type="match status" value="1"/>
</dbReference>